<name>G7TIS7_XANOB</name>
<evidence type="ECO:0000256" key="1">
    <source>
        <dbReference type="SAM" id="MobiDB-lite"/>
    </source>
</evidence>
<evidence type="ECO:0000313" key="3">
    <source>
        <dbReference type="Proteomes" id="UP000008851"/>
    </source>
</evidence>
<dbReference type="HOGENOM" id="CLU_2940774_0_0_6"/>
<protein>
    <submittedName>
        <fullName evidence="2">Uncharacterized protein</fullName>
    </submittedName>
</protein>
<dbReference type="KEGG" id="xor:XOC_0112"/>
<gene>
    <name evidence="2" type="ORF">XOC_0112</name>
</gene>
<dbReference type="AlphaFoldDB" id="G7TIS7"/>
<reference evidence="2 3" key="1">
    <citation type="journal article" date="2011" name="J. Bacteriol.">
        <title>Two new complete genome sequences offer insight into host and tissue specificity of plant pathogenic Xanthomonas spp.</title>
        <authorList>
            <person name="Bogdanove A.J."/>
            <person name="Koebnik R."/>
            <person name="Lu H."/>
            <person name="Furutani A."/>
            <person name="Angiuoli S.V."/>
            <person name="Patil P.B."/>
            <person name="Van Sluys M.A."/>
            <person name="Ryan R.P."/>
            <person name="Meyer D.F."/>
            <person name="Han S.W."/>
            <person name="Aparna G."/>
            <person name="Rajaram M."/>
            <person name="Delcher A.L."/>
            <person name="Phillippy A.M."/>
            <person name="Puiu D."/>
            <person name="Schatz M.C."/>
            <person name="Shumway M."/>
            <person name="Sommer D.D."/>
            <person name="Trapnell C."/>
            <person name="Benahmed F."/>
            <person name="Dimitrov G."/>
            <person name="Madupu R."/>
            <person name="Radune D."/>
            <person name="Sullivan S."/>
            <person name="Jha G."/>
            <person name="Ishihara H."/>
            <person name="Lee S.W."/>
            <person name="Pandey A."/>
            <person name="Sharma V."/>
            <person name="Sriariyanun M."/>
            <person name="Szurek B."/>
            <person name="Vera-Cruz C.M."/>
            <person name="Dorman K.S."/>
            <person name="Ronald P.C."/>
            <person name="Verdier V."/>
            <person name="Dow J.M."/>
            <person name="Sonti R.V."/>
            <person name="Tsuge S."/>
            <person name="Brendel V.P."/>
            <person name="Rabinowicz P.D."/>
            <person name="Leach J.E."/>
            <person name="White F.F."/>
            <person name="Salzberg S.L."/>
        </authorList>
    </citation>
    <scope>NUCLEOTIDE SEQUENCE [LARGE SCALE GENOMIC DNA]</scope>
    <source>
        <strain evidence="2 3">BLS256</strain>
    </source>
</reference>
<evidence type="ECO:0000313" key="2">
    <source>
        <dbReference type="EMBL" id="AEQ94369.1"/>
    </source>
</evidence>
<feature type="region of interest" description="Disordered" evidence="1">
    <location>
        <begin position="37"/>
        <end position="60"/>
    </location>
</feature>
<sequence length="60" mass="6969">MEDSCSDEVAWIVTFCGRFDEVPLPTTRPARQIVARQRQARRHGTRAKLQADTARWRNGR</sequence>
<dbReference type="EMBL" id="CP003057">
    <property type="protein sequence ID" value="AEQ94369.1"/>
    <property type="molecule type" value="Genomic_DNA"/>
</dbReference>
<proteinExistence type="predicted"/>
<organism evidence="2 3">
    <name type="scientific">Xanthomonas oryzae pv. oryzicola (strain BLS256)</name>
    <dbReference type="NCBI Taxonomy" id="383407"/>
    <lineage>
        <taxon>Bacteria</taxon>
        <taxon>Pseudomonadati</taxon>
        <taxon>Pseudomonadota</taxon>
        <taxon>Gammaproteobacteria</taxon>
        <taxon>Lysobacterales</taxon>
        <taxon>Lysobacteraceae</taxon>
        <taxon>Xanthomonas</taxon>
    </lineage>
</organism>
<accession>G7TIS7</accession>
<dbReference type="Proteomes" id="UP000008851">
    <property type="component" value="Chromosome"/>
</dbReference>